<evidence type="ECO:0000313" key="3">
    <source>
        <dbReference type="Proteomes" id="UP000234681"/>
    </source>
</evidence>
<evidence type="ECO:0000256" key="1">
    <source>
        <dbReference type="SAM" id="MobiDB-lite"/>
    </source>
</evidence>
<name>A6IZM1_RAT</name>
<evidence type="ECO:0000313" key="2">
    <source>
        <dbReference type="EMBL" id="EDL92699.1"/>
    </source>
</evidence>
<dbReference type="Proteomes" id="UP000234681">
    <property type="component" value="Chromosome 19"/>
</dbReference>
<gene>
    <name evidence="2" type="ORF">rCG_63222</name>
</gene>
<feature type="region of interest" description="Disordered" evidence="1">
    <location>
        <begin position="76"/>
        <end position="117"/>
    </location>
</feature>
<organism evidence="2 3">
    <name type="scientific">Rattus norvegicus</name>
    <name type="common">Rat</name>
    <dbReference type="NCBI Taxonomy" id="10116"/>
    <lineage>
        <taxon>Eukaryota</taxon>
        <taxon>Metazoa</taxon>
        <taxon>Chordata</taxon>
        <taxon>Craniata</taxon>
        <taxon>Vertebrata</taxon>
        <taxon>Euteleostomi</taxon>
        <taxon>Mammalia</taxon>
        <taxon>Eutheria</taxon>
        <taxon>Euarchontoglires</taxon>
        <taxon>Glires</taxon>
        <taxon>Rodentia</taxon>
        <taxon>Myomorpha</taxon>
        <taxon>Muroidea</taxon>
        <taxon>Muridae</taxon>
        <taxon>Murinae</taxon>
        <taxon>Rattus</taxon>
    </lineage>
</organism>
<dbReference type="AlphaFoldDB" id="A6IZM1"/>
<feature type="region of interest" description="Disordered" evidence="1">
    <location>
        <begin position="1"/>
        <end position="47"/>
    </location>
</feature>
<accession>A6IZM1</accession>
<sequence length="117" mass="12275">MPGPLLSGGGDHMMPGREVVTGERKPAPTPPTLGRDQSPGRSSPRMPGCLSVISWALSLALPGPVSPVKNAGVRAGEMAQRLRAPDCSSRGHELNSQQPHGGSQPSVKRSDSLFWCI</sequence>
<proteinExistence type="predicted"/>
<dbReference type="EMBL" id="CH473972">
    <property type="protein sequence ID" value="EDL92699.1"/>
    <property type="molecule type" value="Genomic_DNA"/>
</dbReference>
<reference evidence="3" key="1">
    <citation type="submission" date="2005-09" db="EMBL/GenBank/DDBJ databases">
        <authorList>
            <person name="Mural R.J."/>
            <person name="Li P.W."/>
            <person name="Adams M.D."/>
            <person name="Amanatides P.G."/>
            <person name="Baden-Tillson H."/>
            <person name="Barnstead M."/>
            <person name="Chin S.H."/>
            <person name="Dew I."/>
            <person name="Evans C.A."/>
            <person name="Ferriera S."/>
            <person name="Flanigan M."/>
            <person name="Fosler C."/>
            <person name="Glodek A."/>
            <person name="Gu Z."/>
            <person name="Holt R.A."/>
            <person name="Jennings D."/>
            <person name="Kraft C.L."/>
            <person name="Lu F."/>
            <person name="Nguyen T."/>
            <person name="Nusskern D.R."/>
            <person name="Pfannkoch C.M."/>
            <person name="Sitter C."/>
            <person name="Sutton G.G."/>
            <person name="Venter J.C."/>
            <person name="Wang Z."/>
            <person name="Woodage T."/>
            <person name="Zheng X.H."/>
            <person name="Zhong F."/>
        </authorList>
    </citation>
    <scope>NUCLEOTIDE SEQUENCE [LARGE SCALE GENOMIC DNA]</scope>
    <source>
        <strain>BN</strain>
        <strain evidence="3">Sprague-Dawley</strain>
    </source>
</reference>
<feature type="compositionally biased region" description="Polar residues" evidence="1">
    <location>
        <begin position="94"/>
        <end position="107"/>
    </location>
</feature>
<protein>
    <submittedName>
        <fullName evidence="2">RCG63222</fullName>
    </submittedName>
</protein>
<feature type="compositionally biased region" description="Gly residues" evidence="1">
    <location>
        <begin position="1"/>
        <end position="11"/>
    </location>
</feature>